<dbReference type="GO" id="GO:0005737">
    <property type="term" value="C:cytoplasm"/>
    <property type="evidence" value="ECO:0007669"/>
    <property type="project" value="TreeGrafter"/>
</dbReference>
<dbReference type="Gene3D" id="3.40.50.300">
    <property type="entry name" value="P-loop containing nucleotide triphosphate hydrolases"/>
    <property type="match status" value="1"/>
</dbReference>
<feature type="coiled-coil region" evidence="6">
    <location>
        <begin position="167"/>
        <end position="201"/>
    </location>
</feature>
<dbReference type="SUPFAM" id="SSF52540">
    <property type="entry name" value="P-loop containing nucleoside triphosphate hydrolases"/>
    <property type="match status" value="1"/>
</dbReference>
<keyword evidence="4 6" id="KW-0175">Coiled coil</keyword>
<feature type="region of interest" description="Disordered" evidence="7">
    <location>
        <begin position="360"/>
        <end position="440"/>
    </location>
</feature>
<reference evidence="9" key="1">
    <citation type="journal article" date="2015" name="Nature">
        <title>Complex archaea that bridge the gap between prokaryotes and eukaryotes.</title>
        <authorList>
            <person name="Spang A."/>
            <person name="Saw J.H."/>
            <person name="Jorgensen S.L."/>
            <person name="Zaremba-Niedzwiedzka K."/>
            <person name="Martijn J."/>
            <person name="Lind A.E."/>
            <person name="van Eijk R."/>
            <person name="Schleper C."/>
            <person name="Guy L."/>
            <person name="Ettema T.J."/>
        </authorList>
    </citation>
    <scope>NUCLEOTIDE SEQUENCE</scope>
</reference>
<dbReference type="Pfam" id="PF02463">
    <property type="entry name" value="SMC_N"/>
    <property type="match status" value="1"/>
</dbReference>
<gene>
    <name evidence="9" type="ORF">LCGC14_1828700</name>
</gene>
<feature type="non-terminal residue" evidence="9">
    <location>
        <position position="440"/>
    </location>
</feature>
<evidence type="ECO:0000313" key="9">
    <source>
        <dbReference type="EMBL" id="KKL98007.1"/>
    </source>
</evidence>
<feature type="compositionally biased region" description="Basic and acidic residues" evidence="7">
    <location>
        <begin position="396"/>
        <end position="417"/>
    </location>
</feature>
<feature type="domain" description="RecF/RecN/SMC N-terminal" evidence="8">
    <location>
        <begin position="2"/>
        <end position="203"/>
    </location>
</feature>
<name>A0A0F9JG80_9ZZZZ</name>
<evidence type="ECO:0000256" key="4">
    <source>
        <dbReference type="ARBA" id="ARBA00023054"/>
    </source>
</evidence>
<dbReference type="PANTHER" id="PTHR42963:SF1">
    <property type="entry name" value="DUF4476 DOMAIN-CONTAINING PROTEIN"/>
    <property type="match status" value="1"/>
</dbReference>
<evidence type="ECO:0000256" key="5">
    <source>
        <dbReference type="ARBA" id="ARBA00023125"/>
    </source>
</evidence>
<evidence type="ECO:0000256" key="6">
    <source>
        <dbReference type="SAM" id="Coils"/>
    </source>
</evidence>
<evidence type="ECO:0000256" key="2">
    <source>
        <dbReference type="ARBA" id="ARBA00022741"/>
    </source>
</evidence>
<keyword evidence="5" id="KW-0238">DNA-binding</keyword>
<organism evidence="9">
    <name type="scientific">marine sediment metagenome</name>
    <dbReference type="NCBI Taxonomy" id="412755"/>
    <lineage>
        <taxon>unclassified sequences</taxon>
        <taxon>metagenomes</taxon>
        <taxon>ecological metagenomes</taxon>
    </lineage>
</organism>
<dbReference type="InterPro" id="IPR003395">
    <property type="entry name" value="RecF/RecN/SMC_N"/>
</dbReference>
<evidence type="ECO:0000259" key="8">
    <source>
        <dbReference type="Pfam" id="PF02463"/>
    </source>
</evidence>
<dbReference type="InterPro" id="IPR050308">
    <property type="entry name" value="MukB/SMC"/>
</dbReference>
<evidence type="ECO:0000256" key="7">
    <source>
        <dbReference type="SAM" id="MobiDB-lite"/>
    </source>
</evidence>
<feature type="compositionally biased region" description="Basic and acidic residues" evidence="7">
    <location>
        <begin position="428"/>
        <end position="440"/>
    </location>
</feature>
<evidence type="ECO:0000256" key="1">
    <source>
        <dbReference type="ARBA" id="ARBA00022490"/>
    </source>
</evidence>
<keyword evidence="3" id="KW-0067">ATP-binding</keyword>
<dbReference type="EMBL" id="LAZR01018025">
    <property type="protein sequence ID" value="KKL98007.1"/>
    <property type="molecule type" value="Genomic_DNA"/>
</dbReference>
<dbReference type="FunFam" id="3.40.50.300:FF:000984">
    <property type="entry name" value="Chromosome partition protein Smc"/>
    <property type="match status" value="1"/>
</dbReference>
<dbReference type="PANTHER" id="PTHR42963">
    <property type="entry name" value="CHROMOSOME PARTITION PROTEIN MUKB"/>
    <property type="match status" value="1"/>
</dbReference>
<dbReference type="InterPro" id="IPR027417">
    <property type="entry name" value="P-loop_NTPase"/>
</dbReference>
<dbReference type="GO" id="GO:0005524">
    <property type="term" value="F:ATP binding"/>
    <property type="evidence" value="ECO:0007669"/>
    <property type="project" value="UniProtKB-KW"/>
</dbReference>
<comment type="caution">
    <text evidence="9">The sequence shown here is derived from an EMBL/GenBank/DDBJ whole genome shotgun (WGS) entry which is preliminary data.</text>
</comment>
<protein>
    <recommendedName>
        <fullName evidence="8">RecF/RecN/SMC N-terminal domain-containing protein</fullName>
    </recommendedName>
</protein>
<sequence length="440" mass="49960">MYLKSLTIKGFKSFPKKVELDFEQGITMVVGPNGSGKSNITDAIQWVLGEQSPSALRGSDMQDVIFAGSLNQKALNIAEVTLTLDNSDNTIDLDFNEVSVTRRILRSGENQYFINSTPCRLLDVYELLHDTGLGRQTHSLIGQGRLEEVVNSKPEEKRVLLEEAAGVLKHKKRKERALRKLVSTEENISRATDILDEVNKQLKPLESQVEKAHMYNGLTQELQALEVAHLVKKLTRVKKRWKNIEDEEEDVGKRLGPIQQSLTELTKSIAREEESYQSKASKVAEHQKLKDRLTHINARLEKTLSLQSQKAQTIESNNKDFKEQYDKLQEQHNLKEAQIKNLRIQLRDLEESVSSNLKSISEKRKQSEQLAPSHNEINNSLELNEKKLAENNNQIKTKEAESLAKENDLTFIKKESQSSKQKIGSLVDKIESNKKDAASI</sequence>
<dbReference type="AlphaFoldDB" id="A0A0F9JG80"/>
<evidence type="ECO:0000256" key="3">
    <source>
        <dbReference type="ARBA" id="ARBA00022840"/>
    </source>
</evidence>
<proteinExistence type="predicted"/>
<accession>A0A0F9JG80</accession>
<keyword evidence="1" id="KW-0963">Cytoplasm</keyword>
<keyword evidence="2" id="KW-0547">Nucleotide-binding</keyword>
<dbReference type="GO" id="GO:0003677">
    <property type="term" value="F:DNA binding"/>
    <property type="evidence" value="ECO:0007669"/>
    <property type="project" value="UniProtKB-KW"/>
</dbReference>
<feature type="coiled-coil region" evidence="6">
    <location>
        <begin position="283"/>
        <end position="352"/>
    </location>
</feature>